<sequence length="233" mass="26216">MSNTIEPHSTGNHSSSDDKGYWTKIIVLNHDNWVQWSCQLENFLSGKGHESLLSPPSDSDKLSSKFKKMNSSALALLWTCVAPERQGILLAHCGSFFESWVALGRSCGKNSIVIMCETLFKLISIQYEPGMSLENHIDNFQRTFASYESLTHSSEDTMVISSTIAAAFFIRSLNQDRDLSGLIQTLYNIKHFDLNSVLNRVAVEHCRWGPFQDQALLLDKQKDQSKPPQQTGN</sequence>
<gene>
    <name evidence="1" type="ORF">O181_037515</name>
</gene>
<name>A0A9Q3HD73_9BASI</name>
<evidence type="ECO:0000313" key="1">
    <source>
        <dbReference type="EMBL" id="MBW0497800.1"/>
    </source>
</evidence>
<evidence type="ECO:0000313" key="2">
    <source>
        <dbReference type="Proteomes" id="UP000765509"/>
    </source>
</evidence>
<proteinExistence type="predicted"/>
<accession>A0A9Q3HD73</accession>
<keyword evidence="2" id="KW-1185">Reference proteome</keyword>
<dbReference type="AlphaFoldDB" id="A0A9Q3HD73"/>
<dbReference type="OrthoDB" id="2516191at2759"/>
<comment type="caution">
    <text evidence="1">The sequence shown here is derived from an EMBL/GenBank/DDBJ whole genome shotgun (WGS) entry which is preliminary data.</text>
</comment>
<evidence type="ECO:0008006" key="3">
    <source>
        <dbReference type="Google" id="ProtNLM"/>
    </source>
</evidence>
<reference evidence="1" key="1">
    <citation type="submission" date="2021-03" db="EMBL/GenBank/DDBJ databases">
        <title>Draft genome sequence of rust myrtle Austropuccinia psidii MF-1, a brazilian biotype.</title>
        <authorList>
            <person name="Quecine M.C."/>
            <person name="Pachon D.M.R."/>
            <person name="Bonatelli M.L."/>
            <person name="Correr F.H."/>
            <person name="Franceschini L.M."/>
            <person name="Leite T.F."/>
            <person name="Margarido G.R.A."/>
            <person name="Almeida C.A."/>
            <person name="Ferrarezi J.A."/>
            <person name="Labate C.A."/>
        </authorList>
    </citation>
    <scope>NUCLEOTIDE SEQUENCE</scope>
    <source>
        <strain evidence="1">MF-1</strain>
    </source>
</reference>
<protein>
    <recommendedName>
        <fullName evidence="3">DUF4219 domain-containing protein</fullName>
    </recommendedName>
</protein>
<dbReference type="EMBL" id="AVOT02014386">
    <property type="protein sequence ID" value="MBW0497800.1"/>
    <property type="molecule type" value="Genomic_DNA"/>
</dbReference>
<organism evidence="1 2">
    <name type="scientific">Austropuccinia psidii MF-1</name>
    <dbReference type="NCBI Taxonomy" id="1389203"/>
    <lineage>
        <taxon>Eukaryota</taxon>
        <taxon>Fungi</taxon>
        <taxon>Dikarya</taxon>
        <taxon>Basidiomycota</taxon>
        <taxon>Pucciniomycotina</taxon>
        <taxon>Pucciniomycetes</taxon>
        <taxon>Pucciniales</taxon>
        <taxon>Sphaerophragmiaceae</taxon>
        <taxon>Austropuccinia</taxon>
    </lineage>
</organism>
<dbReference type="Proteomes" id="UP000765509">
    <property type="component" value="Unassembled WGS sequence"/>
</dbReference>